<organism evidence="2 3">
    <name type="scientific">Oryza meyeriana var. granulata</name>
    <dbReference type="NCBI Taxonomy" id="110450"/>
    <lineage>
        <taxon>Eukaryota</taxon>
        <taxon>Viridiplantae</taxon>
        <taxon>Streptophyta</taxon>
        <taxon>Embryophyta</taxon>
        <taxon>Tracheophyta</taxon>
        <taxon>Spermatophyta</taxon>
        <taxon>Magnoliopsida</taxon>
        <taxon>Liliopsida</taxon>
        <taxon>Poales</taxon>
        <taxon>Poaceae</taxon>
        <taxon>BOP clade</taxon>
        <taxon>Oryzoideae</taxon>
        <taxon>Oryzeae</taxon>
        <taxon>Oryzinae</taxon>
        <taxon>Oryza</taxon>
        <taxon>Oryza meyeriana</taxon>
    </lineage>
</organism>
<dbReference type="AlphaFoldDB" id="A0A6G1DC56"/>
<accession>A0A6G1DC56</accession>
<evidence type="ECO:0000259" key="1">
    <source>
        <dbReference type="Pfam" id="PF11835"/>
    </source>
</evidence>
<dbReference type="Proteomes" id="UP000479710">
    <property type="component" value="Unassembled WGS sequence"/>
</dbReference>
<proteinExistence type="predicted"/>
<reference evidence="2 3" key="1">
    <citation type="submission" date="2019-11" db="EMBL/GenBank/DDBJ databases">
        <title>Whole genome sequence of Oryza granulata.</title>
        <authorList>
            <person name="Li W."/>
        </authorList>
    </citation>
    <scope>NUCLEOTIDE SEQUENCE [LARGE SCALE GENOMIC DNA]</scope>
    <source>
        <strain evidence="3">cv. Menghai</strain>
        <tissue evidence="2">Leaf</tissue>
    </source>
</reference>
<dbReference type="OrthoDB" id="296632at2759"/>
<sequence>MASGGIGLVPESCDAERAWAATHGRNIDNGGCLLDVQHAQPCLGYGSEVTPTKCSTFGLSCSTTKPAATCVPSHPQPHLPKPT</sequence>
<protein>
    <recommendedName>
        <fullName evidence="1">PTBP1-like RNA recognition motif 2 domain-containing protein</fullName>
    </recommendedName>
</protein>
<evidence type="ECO:0000313" key="3">
    <source>
        <dbReference type="Proteomes" id="UP000479710"/>
    </source>
</evidence>
<dbReference type="InterPro" id="IPR021790">
    <property type="entry name" value="PTBP1-like_RRM2"/>
</dbReference>
<evidence type="ECO:0000313" key="2">
    <source>
        <dbReference type="EMBL" id="KAF0909303.1"/>
    </source>
</evidence>
<gene>
    <name evidence="2" type="ORF">E2562_034943</name>
</gene>
<keyword evidence="3" id="KW-1185">Reference proteome</keyword>
<feature type="domain" description="PTBP1-like RNA recognition motif 2" evidence="1">
    <location>
        <begin position="12"/>
        <end position="41"/>
    </location>
</feature>
<dbReference type="EMBL" id="SPHZ02000007">
    <property type="protein sequence ID" value="KAF0909303.1"/>
    <property type="molecule type" value="Genomic_DNA"/>
</dbReference>
<name>A0A6G1DC56_9ORYZ</name>
<comment type="caution">
    <text evidence="2">The sequence shown here is derived from an EMBL/GenBank/DDBJ whole genome shotgun (WGS) entry which is preliminary data.</text>
</comment>
<dbReference type="Pfam" id="PF11835">
    <property type="entry name" value="RRM_8"/>
    <property type="match status" value="1"/>
</dbReference>